<dbReference type="AlphaFoldDB" id="A0A816J219"/>
<dbReference type="Proteomes" id="UP001295469">
    <property type="component" value="Chromosome C09"/>
</dbReference>
<organism evidence="1">
    <name type="scientific">Brassica napus</name>
    <name type="common">Rape</name>
    <dbReference type="NCBI Taxonomy" id="3708"/>
    <lineage>
        <taxon>Eukaryota</taxon>
        <taxon>Viridiplantae</taxon>
        <taxon>Streptophyta</taxon>
        <taxon>Embryophyta</taxon>
        <taxon>Tracheophyta</taxon>
        <taxon>Spermatophyta</taxon>
        <taxon>Magnoliopsida</taxon>
        <taxon>eudicotyledons</taxon>
        <taxon>Gunneridae</taxon>
        <taxon>Pentapetalae</taxon>
        <taxon>rosids</taxon>
        <taxon>malvids</taxon>
        <taxon>Brassicales</taxon>
        <taxon>Brassicaceae</taxon>
        <taxon>Brassiceae</taxon>
        <taxon>Brassica</taxon>
    </lineage>
</organism>
<gene>
    <name evidence="1" type="ORF">DARMORV10_C09P47710.1</name>
</gene>
<protein>
    <submittedName>
        <fullName evidence="1">(rape) hypothetical protein</fullName>
    </submittedName>
</protein>
<sequence length="95" mass="10779">MLKGKNGGDSCQAFGFTKAETNRVEEVDCRSPLCCSKPLYVQRSYKACAHNHAKQVIETCPISFLNLIKLQEIVLLPVNKILSFYKSEPCRRRKS</sequence>
<name>A0A816J219_BRANA</name>
<proteinExistence type="predicted"/>
<evidence type="ECO:0000313" key="1">
    <source>
        <dbReference type="EMBL" id="CAF1764003.1"/>
    </source>
</evidence>
<accession>A0A816J219</accession>
<reference evidence="1" key="1">
    <citation type="submission" date="2021-01" db="EMBL/GenBank/DDBJ databases">
        <authorList>
            <consortium name="Genoscope - CEA"/>
            <person name="William W."/>
        </authorList>
    </citation>
    <scope>NUCLEOTIDE SEQUENCE</scope>
</reference>
<dbReference type="EMBL" id="HG994373">
    <property type="protein sequence ID" value="CAF1764003.1"/>
    <property type="molecule type" value="Genomic_DNA"/>
</dbReference>